<dbReference type="InterPro" id="IPR020904">
    <property type="entry name" value="Sc_DH/Rdtase_CS"/>
</dbReference>
<dbReference type="InterPro" id="IPR036291">
    <property type="entry name" value="NAD(P)-bd_dom_sf"/>
</dbReference>
<dbReference type="Proteomes" id="UP000634004">
    <property type="component" value="Unassembled WGS sequence"/>
</dbReference>
<accession>A0A8J3G3F6</accession>
<comment type="caution">
    <text evidence="4">The sequence shown here is derived from an EMBL/GenBank/DDBJ whole genome shotgun (WGS) entry which is preliminary data.</text>
</comment>
<evidence type="ECO:0000313" key="4">
    <source>
        <dbReference type="EMBL" id="GHB04027.1"/>
    </source>
</evidence>
<dbReference type="PRINTS" id="PR00080">
    <property type="entry name" value="SDRFAMILY"/>
</dbReference>
<dbReference type="PANTHER" id="PTHR42760:SF133">
    <property type="entry name" value="3-OXOACYL-[ACYL-CARRIER-PROTEIN] REDUCTASE"/>
    <property type="match status" value="1"/>
</dbReference>
<dbReference type="Gene3D" id="3.40.50.720">
    <property type="entry name" value="NAD(P)-binding Rossmann-like Domain"/>
    <property type="match status" value="1"/>
</dbReference>
<evidence type="ECO:0000259" key="3">
    <source>
        <dbReference type="SMART" id="SM00822"/>
    </source>
</evidence>
<name>A0A8J3G3F6_9PROT</name>
<dbReference type="InterPro" id="IPR057326">
    <property type="entry name" value="KR_dom"/>
</dbReference>
<dbReference type="Pfam" id="PF13561">
    <property type="entry name" value="adh_short_C2"/>
    <property type="match status" value="1"/>
</dbReference>
<dbReference type="SUPFAM" id="SSF51735">
    <property type="entry name" value="NAD(P)-binding Rossmann-fold domains"/>
    <property type="match status" value="1"/>
</dbReference>
<reference evidence="4" key="2">
    <citation type="submission" date="2020-09" db="EMBL/GenBank/DDBJ databases">
        <authorList>
            <person name="Sun Q."/>
            <person name="Kim S."/>
        </authorList>
    </citation>
    <scope>NUCLEOTIDE SEQUENCE</scope>
    <source>
        <strain evidence="4">KCTC 32513</strain>
    </source>
</reference>
<dbReference type="PANTHER" id="PTHR42760">
    <property type="entry name" value="SHORT-CHAIN DEHYDROGENASES/REDUCTASES FAMILY MEMBER"/>
    <property type="match status" value="1"/>
</dbReference>
<dbReference type="SMART" id="SM00822">
    <property type="entry name" value="PKS_KR"/>
    <property type="match status" value="1"/>
</dbReference>
<reference evidence="4" key="1">
    <citation type="journal article" date="2014" name="Int. J. Syst. Evol. Microbiol.">
        <title>Complete genome sequence of Corynebacterium casei LMG S-19264T (=DSM 44701T), isolated from a smear-ripened cheese.</title>
        <authorList>
            <consortium name="US DOE Joint Genome Institute (JGI-PGF)"/>
            <person name="Walter F."/>
            <person name="Albersmeier A."/>
            <person name="Kalinowski J."/>
            <person name="Ruckert C."/>
        </authorList>
    </citation>
    <scope>NUCLEOTIDE SEQUENCE</scope>
    <source>
        <strain evidence="4">KCTC 32513</strain>
    </source>
</reference>
<sequence>MATYLVTGGNRGIGAATVKAIRALNPDARILIASRTAPELSHNVEWIEADLATQVGLSAVKEHLPDCDGLINNAGIMIGKGAFDITEQERDMTRAINQIAVVELSLALIKAAAGKPVRIVNNSSIAAHLGHPDIWYGMTKAAVLNFTKSVAKSFGPQGVVCNCVAAGPVETDMLNKIPDGRQQALKSAAILGRFAKPSDVADVMAWLAIDSPDYVNGVCIDINNGTYMR</sequence>
<proteinExistence type="inferred from homology"/>
<dbReference type="AlphaFoldDB" id="A0A8J3G3F6"/>
<evidence type="ECO:0000256" key="2">
    <source>
        <dbReference type="ARBA" id="ARBA00023002"/>
    </source>
</evidence>
<evidence type="ECO:0000256" key="1">
    <source>
        <dbReference type="ARBA" id="ARBA00006484"/>
    </source>
</evidence>
<dbReference type="InterPro" id="IPR002347">
    <property type="entry name" value="SDR_fam"/>
</dbReference>
<dbReference type="PROSITE" id="PS00061">
    <property type="entry name" value="ADH_SHORT"/>
    <property type="match status" value="1"/>
</dbReference>
<dbReference type="EMBL" id="BMZH01000018">
    <property type="protein sequence ID" value="GHB04027.1"/>
    <property type="molecule type" value="Genomic_DNA"/>
</dbReference>
<dbReference type="PRINTS" id="PR00081">
    <property type="entry name" value="GDHRDH"/>
</dbReference>
<dbReference type="CDD" id="cd05233">
    <property type="entry name" value="SDR_c"/>
    <property type="match status" value="1"/>
</dbReference>
<comment type="similarity">
    <text evidence="1">Belongs to the short-chain dehydrogenases/reductases (SDR) family.</text>
</comment>
<organism evidence="4 5">
    <name type="scientific">Algimonas arctica</name>
    <dbReference type="NCBI Taxonomy" id="1479486"/>
    <lineage>
        <taxon>Bacteria</taxon>
        <taxon>Pseudomonadati</taxon>
        <taxon>Pseudomonadota</taxon>
        <taxon>Alphaproteobacteria</taxon>
        <taxon>Maricaulales</taxon>
        <taxon>Robiginitomaculaceae</taxon>
        <taxon>Algimonas</taxon>
    </lineage>
</organism>
<keyword evidence="2" id="KW-0560">Oxidoreductase</keyword>
<dbReference type="RefSeq" id="WP_189499536.1">
    <property type="nucleotide sequence ID" value="NZ_BMZH01000018.1"/>
</dbReference>
<feature type="domain" description="Ketoreductase" evidence="3">
    <location>
        <begin position="2"/>
        <end position="218"/>
    </location>
</feature>
<protein>
    <submittedName>
        <fullName evidence="4">3-ketoacyl-ACP reductase</fullName>
    </submittedName>
</protein>
<keyword evidence="5" id="KW-1185">Reference proteome</keyword>
<gene>
    <name evidence="4" type="ORF">GCM10009069_28280</name>
</gene>
<evidence type="ECO:0000313" key="5">
    <source>
        <dbReference type="Proteomes" id="UP000634004"/>
    </source>
</evidence>
<dbReference type="GO" id="GO:0016616">
    <property type="term" value="F:oxidoreductase activity, acting on the CH-OH group of donors, NAD or NADP as acceptor"/>
    <property type="evidence" value="ECO:0007669"/>
    <property type="project" value="UniProtKB-ARBA"/>
</dbReference>